<name>A0A1A9BB37_9ACTN</name>
<feature type="domain" description="Peptidase M16 N-terminal" evidence="1">
    <location>
        <begin position="37"/>
        <end position="119"/>
    </location>
</feature>
<dbReference type="Proteomes" id="UP000199558">
    <property type="component" value="Unassembled WGS sequence"/>
</dbReference>
<proteinExistence type="predicted"/>
<keyword evidence="3" id="KW-1185">Reference proteome</keyword>
<dbReference type="InterPro" id="IPR011765">
    <property type="entry name" value="Pept_M16_N"/>
</dbReference>
<evidence type="ECO:0000259" key="1">
    <source>
        <dbReference type="Pfam" id="PF00675"/>
    </source>
</evidence>
<dbReference type="RefSeq" id="WP_141561869.1">
    <property type="nucleotide sequence ID" value="NZ_FLRH01000003.1"/>
</dbReference>
<dbReference type="AlphaFoldDB" id="A0A1A9BB37"/>
<dbReference type="Pfam" id="PF00675">
    <property type="entry name" value="Peptidase_M16"/>
    <property type="match status" value="1"/>
</dbReference>
<reference evidence="3" key="1">
    <citation type="submission" date="2016-06" db="EMBL/GenBank/DDBJ databases">
        <authorList>
            <person name="Varghese N."/>
            <person name="Submissions Spin"/>
        </authorList>
    </citation>
    <scope>NUCLEOTIDE SEQUENCE [LARGE SCALE GENOMIC DNA]</scope>
    <source>
        <strain evidence="3">DSM 45794</strain>
    </source>
</reference>
<evidence type="ECO:0000313" key="3">
    <source>
        <dbReference type="Proteomes" id="UP000199558"/>
    </source>
</evidence>
<dbReference type="OrthoDB" id="3525364at2"/>
<dbReference type="STRING" id="946078.GA0070622_3119"/>
<evidence type="ECO:0000313" key="2">
    <source>
        <dbReference type="EMBL" id="SBT66102.1"/>
    </source>
</evidence>
<dbReference type="EMBL" id="FLRH01000003">
    <property type="protein sequence ID" value="SBT66102.1"/>
    <property type="molecule type" value="Genomic_DNA"/>
</dbReference>
<dbReference type="InterPro" id="IPR011249">
    <property type="entry name" value="Metalloenz_LuxS/M16"/>
</dbReference>
<organism evidence="2 3">
    <name type="scientific">Micromonospora sediminicola</name>
    <dbReference type="NCBI Taxonomy" id="946078"/>
    <lineage>
        <taxon>Bacteria</taxon>
        <taxon>Bacillati</taxon>
        <taxon>Actinomycetota</taxon>
        <taxon>Actinomycetes</taxon>
        <taxon>Micromonosporales</taxon>
        <taxon>Micromonosporaceae</taxon>
        <taxon>Micromonospora</taxon>
    </lineage>
</organism>
<gene>
    <name evidence="2" type="ORF">GA0070622_3119</name>
</gene>
<dbReference type="Gene3D" id="3.30.830.10">
    <property type="entry name" value="Metalloenzyme, LuxS/M16 peptidase-like"/>
    <property type="match status" value="1"/>
</dbReference>
<dbReference type="SUPFAM" id="SSF63411">
    <property type="entry name" value="LuxS/MPP-like metallohydrolase"/>
    <property type="match status" value="1"/>
</dbReference>
<accession>A0A1A9BB37</accession>
<dbReference type="GO" id="GO:0046872">
    <property type="term" value="F:metal ion binding"/>
    <property type="evidence" value="ECO:0007669"/>
    <property type="project" value="InterPro"/>
</dbReference>
<protein>
    <submittedName>
        <fullName evidence="2">Predicted Zn-dependent peptidase</fullName>
    </submittedName>
</protein>
<sequence>MRPTITHRWLERPLANTYLCLATVGGPALEQLVGAPTGTSHLLEHLLFRRVETEPPDSPLRGARLGMFTSRETMQVDVVCAPEAAPGIVALLERWWLDFRLTARLVAEELPVIREELAERRFELMPRLWPLVFGRYAPGSWAARPLSGPVEDLAGLGVDQLLDWQRAAVGLGAHLSAVGPRDPWRGSGRYTEPKPGDAVSLPDLPWTSFTSSPVPRDVPDADRVVVCCAREVPGRRSPHAAAGHCLNGALDRGLTVEIQRELKRRHAIRSIEYRQEFLADRAVVVAVTECRGEVAADVCQLLERSFDVLRHDVDAASLAAAGAGYLGGYLDEPKTLAQYDARAGLLAVDAAVDTPTALRDSPPETIRALVRDHVAPAGPAIVVRRR</sequence>